<dbReference type="GO" id="GO:0005576">
    <property type="term" value="C:extracellular region"/>
    <property type="evidence" value="ECO:0007669"/>
    <property type="project" value="UniProtKB-SubCell"/>
</dbReference>
<dbReference type="PANTHER" id="PTHR42792:SF2">
    <property type="entry name" value="FLAGELLIN"/>
    <property type="match status" value="1"/>
</dbReference>
<dbReference type="PRINTS" id="PR00207">
    <property type="entry name" value="FLAGELLIN"/>
</dbReference>
<dbReference type="InterPro" id="IPR001029">
    <property type="entry name" value="Flagellin_N"/>
</dbReference>
<evidence type="ECO:0000313" key="7">
    <source>
        <dbReference type="EMBL" id="RXJ62481.1"/>
    </source>
</evidence>
<keyword evidence="3" id="KW-0964">Secreted</keyword>
<dbReference type="OrthoDB" id="9796789at2"/>
<evidence type="ECO:0000256" key="3">
    <source>
        <dbReference type="RuleBase" id="RU362073"/>
    </source>
</evidence>
<gene>
    <name evidence="7" type="ORF">CRV06_10090</name>
</gene>
<evidence type="ECO:0000256" key="2">
    <source>
        <dbReference type="ARBA" id="ARBA00023143"/>
    </source>
</evidence>
<evidence type="ECO:0000259" key="5">
    <source>
        <dbReference type="Pfam" id="PF00669"/>
    </source>
</evidence>
<protein>
    <recommendedName>
        <fullName evidence="3">Flagellin</fullName>
    </recommendedName>
</protein>
<comment type="caution">
    <text evidence="7">The sequence shown here is derived from an EMBL/GenBank/DDBJ whole genome shotgun (WGS) entry which is preliminary data.</text>
</comment>
<dbReference type="STRING" id="877500.GCA_000935065_01044"/>
<feature type="coiled-coil region" evidence="4">
    <location>
        <begin position="70"/>
        <end position="97"/>
    </location>
</feature>
<comment type="subcellular location">
    <subcellularLocation>
        <location evidence="3">Secreted</location>
    </subcellularLocation>
    <subcellularLocation>
        <location evidence="3">Bacterial flagellum</location>
    </subcellularLocation>
</comment>
<dbReference type="EMBL" id="PDKO01000008">
    <property type="protein sequence ID" value="RXJ62481.1"/>
    <property type="molecule type" value="Genomic_DNA"/>
</dbReference>
<dbReference type="Gene3D" id="6.10.10.10">
    <property type="entry name" value="Flagellar export chaperone, C-terminal domain"/>
    <property type="match status" value="1"/>
</dbReference>
<keyword evidence="2 3" id="KW-0975">Bacterial flagellum</keyword>
<name>A0A4Q0Y2L0_9BACT</name>
<proteinExistence type="inferred from homology"/>
<keyword evidence="8" id="KW-1185">Reference proteome</keyword>
<dbReference type="SUPFAM" id="SSF64518">
    <property type="entry name" value="Phase 1 flagellin"/>
    <property type="match status" value="1"/>
</dbReference>
<feature type="domain" description="Flagellin C-terminal" evidence="6">
    <location>
        <begin position="392"/>
        <end position="477"/>
    </location>
</feature>
<sequence length="478" mass="51950">MLLNNSFLTLNNSTLNQKKLSQSLNKLSTSLEINKASDDASGLAIADKLRTQASGIKQGIENANSAIAMMNIADKSMDELSNILDNIKAKAIQMNTDTTSEEGRIIIKTEILKLIEAYDNIVCSTNYNTTPLLNGCASPFDFQVGEDSFNIVSVDINSVASKNMGLEDPNKLNNFITGFDSNPTVIPPETIGSSEDGIILSNDLDDRVSYSSNPAGNYMITIPSGTKNLTIHLDDHGANDTIQVFTKDGVHAAGTVSTDSSWSSGYSPEDIISLNSDKFNSGASYVNDLTRYTLNSPKDALGDTTVEYVDKEGETQTKVLNVNDEMIVISEVTEDLIIFINGNGSYDVGAEWKGTSEGTNTSEEDETCSCENLNLVRNDTNPDLKIQSQILMDVINSSLTQLNSQRANVGSGTNQLESSVRNSLTNYTNIKNAESIIRDVDYAKESANFNKLNIINQAGSFVQAQQNETMKRVLDLLK</sequence>
<keyword evidence="4" id="KW-0175">Coiled coil</keyword>
<dbReference type="InterPro" id="IPR046358">
    <property type="entry name" value="Flagellin_C"/>
</dbReference>
<dbReference type="PANTHER" id="PTHR42792">
    <property type="entry name" value="FLAGELLIN"/>
    <property type="match status" value="1"/>
</dbReference>
<evidence type="ECO:0000313" key="8">
    <source>
        <dbReference type="Proteomes" id="UP000290191"/>
    </source>
</evidence>
<dbReference type="Pfam" id="PF00700">
    <property type="entry name" value="Flagellin_C"/>
    <property type="match status" value="1"/>
</dbReference>
<accession>A0A4Q0Y2L0</accession>
<dbReference type="Pfam" id="PF00669">
    <property type="entry name" value="Flagellin_N"/>
    <property type="match status" value="1"/>
</dbReference>
<organism evidence="7 8">
    <name type="scientific">Halarcobacter anaerophilus</name>
    <dbReference type="NCBI Taxonomy" id="877500"/>
    <lineage>
        <taxon>Bacteria</taxon>
        <taxon>Pseudomonadati</taxon>
        <taxon>Campylobacterota</taxon>
        <taxon>Epsilonproteobacteria</taxon>
        <taxon>Campylobacterales</taxon>
        <taxon>Arcobacteraceae</taxon>
        <taxon>Halarcobacter</taxon>
    </lineage>
</organism>
<dbReference type="Proteomes" id="UP000290191">
    <property type="component" value="Unassembled WGS sequence"/>
</dbReference>
<dbReference type="RefSeq" id="WP_129082380.1">
    <property type="nucleotide sequence ID" value="NZ_CP041070.1"/>
</dbReference>
<dbReference type="Gene3D" id="1.20.1330.10">
    <property type="entry name" value="f41 fragment of flagellin, N-terminal domain"/>
    <property type="match status" value="1"/>
</dbReference>
<dbReference type="InterPro" id="IPR001492">
    <property type="entry name" value="Flagellin"/>
</dbReference>
<comment type="similarity">
    <text evidence="1 3">Belongs to the bacterial flagellin family.</text>
</comment>
<evidence type="ECO:0000256" key="1">
    <source>
        <dbReference type="ARBA" id="ARBA00005709"/>
    </source>
</evidence>
<feature type="domain" description="Flagellin N-terminal" evidence="5">
    <location>
        <begin position="8"/>
        <end position="136"/>
    </location>
</feature>
<dbReference type="InterPro" id="IPR042187">
    <property type="entry name" value="Flagellin_C_sub2"/>
</dbReference>
<reference evidence="7 8" key="1">
    <citation type="submission" date="2017-10" db="EMBL/GenBank/DDBJ databases">
        <title>Genomics of the genus Arcobacter.</title>
        <authorList>
            <person name="Perez-Cataluna A."/>
            <person name="Figueras M.J."/>
        </authorList>
    </citation>
    <scope>NUCLEOTIDE SEQUENCE [LARGE SCALE GENOMIC DNA]</scope>
    <source>
        <strain evidence="7 8">DSM 24636</strain>
    </source>
</reference>
<dbReference type="GO" id="GO:0005198">
    <property type="term" value="F:structural molecule activity"/>
    <property type="evidence" value="ECO:0007669"/>
    <property type="project" value="UniProtKB-UniRule"/>
</dbReference>
<comment type="function">
    <text evidence="3">Flagellin is the subunit protein which polymerizes to form the filaments of bacterial flagella.</text>
</comment>
<dbReference type="GO" id="GO:0009288">
    <property type="term" value="C:bacterial-type flagellum"/>
    <property type="evidence" value="ECO:0007669"/>
    <property type="project" value="UniProtKB-SubCell"/>
</dbReference>
<dbReference type="AlphaFoldDB" id="A0A4Q0Y2L0"/>
<evidence type="ECO:0000259" key="6">
    <source>
        <dbReference type="Pfam" id="PF00700"/>
    </source>
</evidence>
<evidence type="ECO:0000256" key="4">
    <source>
        <dbReference type="SAM" id="Coils"/>
    </source>
</evidence>